<feature type="domain" description="OmpA-like" evidence="3">
    <location>
        <begin position="83"/>
        <end position="222"/>
    </location>
</feature>
<dbReference type="PROSITE" id="PS51123">
    <property type="entry name" value="OMPA_2"/>
    <property type="match status" value="1"/>
</dbReference>
<dbReference type="AlphaFoldDB" id="A0A3D8ICV2"/>
<dbReference type="Gene3D" id="3.30.1330.60">
    <property type="entry name" value="OmpA-like domain"/>
    <property type="match status" value="1"/>
</dbReference>
<dbReference type="GO" id="GO:0016020">
    <property type="term" value="C:membrane"/>
    <property type="evidence" value="ECO:0007669"/>
    <property type="project" value="UniProtKB-UniRule"/>
</dbReference>
<organism evidence="4 5">
    <name type="scientific">Helicobacter ganmani</name>
    <dbReference type="NCBI Taxonomy" id="60246"/>
    <lineage>
        <taxon>Bacteria</taxon>
        <taxon>Pseudomonadati</taxon>
        <taxon>Campylobacterota</taxon>
        <taxon>Epsilonproteobacteria</taxon>
        <taxon>Campylobacterales</taxon>
        <taxon>Helicobacteraceae</taxon>
        <taxon>Helicobacter</taxon>
    </lineage>
</organism>
<keyword evidence="2" id="KW-0812">Transmembrane</keyword>
<dbReference type="RefSeq" id="WP_115551531.1">
    <property type="nucleotide sequence ID" value="NZ_CAOTNJ010000003.1"/>
</dbReference>
<dbReference type="OrthoDB" id="9782229at2"/>
<dbReference type="SUPFAM" id="SSF103088">
    <property type="entry name" value="OmpA-like"/>
    <property type="match status" value="1"/>
</dbReference>
<dbReference type="PANTHER" id="PTHR30329">
    <property type="entry name" value="STATOR ELEMENT OF FLAGELLAR MOTOR COMPLEX"/>
    <property type="match status" value="1"/>
</dbReference>
<dbReference type="InterPro" id="IPR006665">
    <property type="entry name" value="OmpA-like"/>
</dbReference>
<dbReference type="InterPro" id="IPR050330">
    <property type="entry name" value="Bact_OuterMem_StrucFunc"/>
</dbReference>
<accession>A0A3D8ICV2</accession>
<sequence length="233" mass="27117">MDNSSNSSENSGEYWLTISDLMSGLMVVFLFISMAFMRYKESENDKIKNIAITYEKNQTAIHKALHEEFKLDLKKWNASINGETLSFEFNSPEVLFKTGSSEINRHFQQILSDFIPRFLKTLEQFNPSIQEVRIEGHTSSEWQQEKNQNTAYFKNMQLSQERTLSILKYSYYIPQVSIKQKEWIKSNLVAVGFSSSKIIVDLNGIEDKKRSRRVTFRIITNADSEIRKILTGI</sequence>
<evidence type="ECO:0000313" key="4">
    <source>
        <dbReference type="EMBL" id="RDU62997.1"/>
    </source>
</evidence>
<protein>
    <submittedName>
        <fullName evidence="4">Cell envelope biogenesis protein OmpA</fullName>
    </submittedName>
</protein>
<dbReference type="InterPro" id="IPR036737">
    <property type="entry name" value="OmpA-like_sf"/>
</dbReference>
<keyword evidence="1 2" id="KW-0472">Membrane</keyword>
<dbReference type="GeneID" id="82535654"/>
<comment type="caution">
    <text evidence="4">The sequence shown here is derived from an EMBL/GenBank/DDBJ whole genome shotgun (WGS) entry which is preliminary data.</text>
</comment>
<dbReference type="EMBL" id="NXLS01000004">
    <property type="protein sequence ID" value="RDU62997.1"/>
    <property type="molecule type" value="Genomic_DNA"/>
</dbReference>
<evidence type="ECO:0000256" key="1">
    <source>
        <dbReference type="PROSITE-ProRule" id="PRU00473"/>
    </source>
</evidence>
<dbReference type="Proteomes" id="UP000256650">
    <property type="component" value="Unassembled WGS sequence"/>
</dbReference>
<evidence type="ECO:0000259" key="3">
    <source>
        <dbReference type="PROSITE" id="PS51123"/>
    </source>
</evidence>
<keyword evidence="5" id="KW-1185">Reference proteome</keyword>
<evidence type="ECO:0000313" key="5">
    <source>
        <dbReference type="Proteomes" id="UP000256650"/>
    </source>
</evidence>
<name>A0A3D8ICV2_9HELI</name>
<evidence type="ECO:0000256" key="2">
    <source>
        <dbReference type="SAM" id="Phobius"/>
    </source>
</evidence>
<proteinExistence type="predicted"/>
<dbReference type="PANTHER" id="PTHR30329:SF21">
    <property type="entry name" value="LIPOPROTEIN YIAD-RELATED"/>
    <property type="match status" value="1"/>
</dbReference>
<gene>
    <name evidence="4" type="ORF">CQA43_05055</name>
</gene>
<keyword evidence="2" id="KW-1133">Transmembrane helix</keyword>
<reference evidence="4 5" key="1">
    <citation type="submission" date="2018-04" db="EMBL/GenBank/DDBJ databases">
        <title>Novel Campyloabacter and Helicobacter Species and Strains.</title>
        <authorList>
            <person name="Mannion A.J."/>
            <person name="Shen Z."/>
            <person name="Fox J.G."/>
        </authorList>
    </citation>
    <scope>NUCLEOTIDE SEQUENCE [LARGE SCALE GENOMIC DNA]</scope>
    <source>
        <strain evidence="4 5">MIT 99-5101</strain>
    </source>
</reference>
<feature type="transmembrane region" description="Helical" evidence="2">
    <location>
        <begin position="14"/>
        <end position="36"/>
    </location>
</feature>